<dbReference type="GO" id="GO:0004252">
    <property type="term" value="F:serine-type endopeptidase activity"/>
    <property type="evidence" value="ECO:0007669"/>
    <property type="project" value="UniProtKB-UniRule"/>
</dbReference>
<feature type="active site" description="Charge relay system" evidence="4">
    <location>
        <position position="301"/>
    </location>
</feature>
<dbReference type="InterPro" id="IPR036852">
    <property type="entry name" value="Peptidase_S8/S53_dom_sf"/>
</dbReference>
<accession>A0AAV9Q749</accession>
<dbReference type="PANTHER" id="PTHR43399:SF5">
    <property type="entry name" value="PEPTIDASE S8 FAMILY WITH PROTEASE-ASSOCIATED DOMAIN"/>
    <property type="match status" value="1"/>
</dbReference>
<feature type="compositionally biased region" description="Polar residues" evidence="5">
    <location>
        <begin position="636"/>
        <end position="645"/>
    </location>
</feature>
<feature type="active site" description="Charge relay system" evidence="4">
    <location>
        <position position="236"/>
    </location>
</feature>
<dbReference type="Proteomes" id="UP001345827">
    <property type="component" value="Unassembled WGS sequence"/>
</dbReference>
<dbReference type="InterPro" id="IPR051048">
    <property type="entry name" value="Peptidase_S8/S53_subtilisin"/>
</dbReference>
<dbReference type="Gene3D" id="3.40.50.200">
    <property type="entry name" value="Peptidase S8/S53 domain"/>
    <property type="match status" value="1"/>
</dbReference>
<protein>
    <recommendedName>
        <fullName evidence="6">Peptidase S8/S53 domain-containing protein</fullName>
    </recommendedName>
</protein>
<dbReference type="PANTHER" id="PTHR43399">
    <property type="entry name" value="SUBTILISIN-RELATED"/>
    <property type="match status" value="1"/>
</dbReference>
<dbReference type="PROSITE" id="PS51892">
    <property type="entry name" value="SUBTILASE"/>
    <property type="match status" value="1"/>
</dbReference>
<keyword evidence="3 4" id="KW-0720">Serine protease</keyword>
<evidence type="ECO:0000313" key="8">
    <source>
        <dbReference type="Proteomes" id="UP001345827"/>
    </source>
</evidence>
<evidence type="ECO:0000256" key="3">
    <source>
        <dbReference type="ARBA" id="ARBA00022825"/>
    </source>
</evidence>
<comment type="caution">
    <text evidence="7">The sequence shown here is derived from an EMBL/GenBank/DDBJ whole genome shotgun (WGS) entry which is preliminary data.</text>
</comment>
<dbReference type="GO" id="GO:0006508">
    <property type="term" value="P:proteolysis"/>
    <property type="evidence" value="ECO:0007669"/>
    <property type="project" value="UniProtKB-KW"/>
</dbReference>
<dbReference type="InterPro" id="IPR034058">
    <property type="entry name" value="TagA/B/C/D_pept_dom"/>
</dbReference>
<reference evidence="7 8" key="1">
    <citation type="submission" date="2023-06" db="EMBL/GenBank/DDBJ databases">
        <title>Black Yeasts Isolated from many extreme environments.</title>
        <authorList>
            <person name="Coleine C."/>
            <person name="Stajich J.E."/>
            <person name="Selbmann L."/>
        </authorList>
    </citation>
    <scope>NUCLEOTIDE SEQUENCE [LARGE SCALE GENOMIC DNA]</scope>
    <source>
        <strain evidence="7 8">CCFEE 5887</strain>
    </source>
</reference>
<keyword evidence="2 4" id="KW-0378">Hydrolase</keyword>
<proteinExistence type="inferred from homology"/>
<evidence type="ECO:0000256" key="1">
    <source>
        <dbReference type="ARBA" id="ARBA00022670"/>
    </source>
</evidence>
<name>A0AAV9Q749_9PEZI</name>
<evidence type="ECO:0000259" key="6">
    <source>
        <dbReference type="Pfam" id="PF00082"/>
    </source>
</evidence>
<keyword evidence="8" id="KW-1185">Reference proteome</keyword>
<dbReference type="InterPro" id="IPR023828">
    <property type="entry name" value="Peptidase_S8_Ser-AS"/>
</dbReference>
<dbReference type="CDD" id="cd04842">
    <property type="entry name" value="Peptidases_S8_Kp43_protease"/>
    <property type="match status" value="1"/>
</dbReference>
<organism evidence="7 8">
    <name type="scientific">Vermiconidia calcicola</name>
    <dbReference type="NCBI Taxonomy" id="1690605"/>
    <lineage>
        <taxon>Eukaryota</taxon>
        <taxon>Fungi</taxon>
        <taxon>Dikarya</taxon>
        <taxon>Ascomycota</taxon>
        <taxon>Pezizomycotina</taxon>
        <taxon>Dothideomycetes</taxon>
        <taxon>Dothideomycetidae</taxon>
        <taxon>Mycosphaerellales</taxon>
        <taxon>Extremaceae</taxon>
        <taxon>Vermiconidia</taxon>
    </lineage>
</organism>
<dbReference type="PROSITE" id="PS00138">
    <property type="entry name" value="SUBTILASE_SER"/>
    <property type="match status" value="1"/>
</dbReference>
<dbReference type="Pfam" id="PF00082">
    <property type="entry name" value="Peptidase_S8"/>
    <property type="match status" value="1"/>
</dbReference>
<feature type="active site" description="Charge relay system" evidence="4">
    <location>
        <position position="545"/>
    </location>
</feature>
<feature type="domain" description="Peptidase S8/S53" evidence="6">
    <location>
        <begin position="229"/>
        <end position="588"/>
    </location>
</feature>
<sequence length="787" mass="84540">MTEITVNGNVIPPSTQQEGGSHFAVDASRSNYLLVHCVDRLIDKQYDILRRLKVDVLQYAADNTYLCRFLPAELDEIRKLDFVVFANVYHSDLVINAILKSKVACVEDRSDAEKAAADQKTSNHTGSKVPDEGSYAVYVVLHPECGRSVADVKDQLIKMLGMESDEILARDRRLILNLKAGDLSKVAALDEVQTIEELPLHTLNNEIARGDLSMPVQGSGGVVAGSAAGEIIAIADGGIDIKHPVFRAAINAHRLTWISYRERPVLEEPVLDSNGGQVEDDSGDLVYQDFPDGQTVDFVGHGTHIAGSLIAQYNSPTFGPIRGTAPDAGIIMQVTKESNGNSCELQRRMGGLGPMLQQAYDQGARLHNNSWGGPPSPPATDPPDGQEIIYTQLGYNQDAIDFDRFMKDKGNFLILCSAGNSGHLRTKAPGGQVGVHSSCKNVITVGSTQSSRRYLRSGSNSLISDPGGTIYGDPTKVYYTSSRGPTLDGRIKPDVLGPGLGICSTRSGVGQYLQWDGGKPLNKFGNIIIDGVDQDMNLIYSSGTSMATPLVAGCCAVIRKALRTAVANSPEPPAALIKAILVNGAVDVRGFESVGLAPDPSLGFGLVNVEKSLLSVQKTTVGGFWPRVPTKLGTGATTLHSTSSKVPLPPAPDDPTVPPGNPPAKMMLIFSATMCYNDAVGTTGALVNVLNLKVTVSDGSFKYGNTQSTTKDSKNNVQKVVWVDIKGPWVDLNVTCDNLGPSQETQDFYVAYRFDFRPTAHSDVWDSINRYMSLSQAISAFNVFAPR</sequence>
<dbReference type="Gene3D" id="2.60.120.380">
    <property type="match status" value="1"/>
</dbReference>
<dbReference type="AlphaFoldDB" id="A0AAV9Q749"/>
<gene>
    <name evidence="7" type="ORF">LTR25_005241</name>
</gene>
<feature type="compositionally biased region" description="Pro residues" evidence="5">
    <location>
        <begin position="647"/>
        <end position="659"/>
    </location>
</feature>
<evidence type="ECO:0000256" key="2">
    <source>
        <dbReference type="ARBA" id="ARBA00022801"/>
    </source>
</evidence>
<evidence type="ECO:0000256" key="5">
    <source>
        <dbReference type="SAM" id="MobiDB-lite"/>
    </source>
</evidence>
<dbReference type="PRINTS" id="PR00723">
    <property type="entry name" value="SUBTILISIN"/>
</dbReference>
<dbReference type="EMBL" id="JAXLQG010000008">
    <property type="protein sequence ID" value="KAK5536567.1"/>
    <property type="molecule type" value="Genomic_DNA"/>
</dbReference>
<feature type="region of interest" description="Disordered" evidence="5">
    <location>
        <begin position="636"/>
        <end position="659"/>
    </location>
</feature>
<evidence type="ECO:0000313" key="7">
    <source>
        <dbReference type="EMBL" id="KAK5536567.1"/>
    </source>
</evidence>
<dbReference type="InterPro" id="IPR015500">
    <property type="entry name" value="Peptidase_S8_subtilisin-rel"/>
</dbReference>
<keyword evidence="1 4" id="KW-0645">Protease</keyword>
<dbReference type="InterPro" id="IPR000209">
    <property type="entry name" value="Peptidase_S8/S53_dom"/>
</dbReference>
<dbReference type="SUPFAM" id="SSF52743">
    <property type="entry name" value="Subtilisin-like"/>
    <property type="match status" value="1"/>
</dbReference>
<evidence type="ECO:0000256" key="4">
    <source>
        <dbReference type="PROSITE-ProRule" id="PRU01240"/>
    </source>
</evidence>
<comment type="similarity">
    <text evidence="4">Belongs to the peptidase S8 family.</text>
</comment>